<dbReference type="EMBL" id="PZQS01000012">
    <property type="protein sequence ID" value="PVD21406.1"/>
    <property type="molecule type" value="Genomic_DNA"/>
</dbReference>
<dbReference type="SUPFAM" id="SSF56112">
    <property type="entry name" value="Protein kinase-like (PK-like)"/>
    <property type="match status" value="2"/>
</dbReference>
<evidence type="ECO:0000313" key="5">
    <source>
        <dbReference type="EMBL" id="PVD21406.1"/>
    </source>
</evidence>
<feature type="domain" description="Protein kinase" evidence="4">
    <location>
        <begin position="724"/>
        <end position="1026"/>
    </location>
</feature>
<reference evidence="5 6" key="1">
    <citation type="submission" date="2018-04" db="EMBL/GenBank/DDBJ databases">
        <title>The genome of golden apple snail Pomacea canaliculata provides insight into stress tolerance and invasive adaptation.</title>
        <authorList>
            <person name="Liu C."/>
            <person name="Liu B."/>
            <person name="Ren Y."/>
            <person name="Zhang Y."/>
            <person name="Wang H."/>
            <person name="Li S."/>
            <person name="Jiang F."/>
            <person name="Yin L."/>
            <person name="Zhang G."/>
            <person name="Qian W."/>
            <person name="Fan W."/>
        </authorList>
    </citation>
    <scope>NUCLEOTIDE SEQUENCE [LARGE SCALE GENOMIC DNA]</scope>
    <source>
        <strain evidence="5">SZHN2017</strain>
        <tissue evidence="5">Muscle</tissue>
    </source>
</reference>
<dbReference type="GO" id="GO:0005524">
    <property type="term" value="F:ATP binding"/>
    <property type="evidence" value="ECO:0007669"/>
    <property type="project" value="UniProtKB-KW"/>
</dbReference>
<dbReference type="InterPro" id="IPR050198">
    <property type="entry name" value="Non-receptor_tyrosine_kinases"/>
</dbReference>
<name>A0A2T7NJS3_POMCA</name>
<accession>A0A2T7NJS3</accession>
<evidence type="ECO:0000256" key="3">
    <source>
        <dbReference type="SAM" id="MobiDB-lite"/>
    </source>
</evidence>
<feature type="region of interest" description="Disordered" evidence="3">
    <location>
        <begin position="1"/>
        <end position="72"/>
    </location>
</feature>
<comment type="caution">
    <text evidence="5">The sequence shown here is derived from an EMBL/GenBank/DDBJ whole genome shotgun (WGS) entry which is preliminary data.</text>
</comment>
<feature type="region of interest" description="Disordered" evidence="3">
    <location>
        <begin position="1093"/>
        <end position="1119"/>
    </location>
</feature>
<organism evidence="5 6">
    <name type="scientific">Pomacea canaliculata</name>
    <name type="common">Golden apple snail</name>
    <dbReference type="NCBI Taxonomy" id="400727"/>
    <lineage>
        <taxon>Eukaryota</taxon>
        <taxon>Metazoa</taxon>
        <taxon>Spiralia</taxon>
        <taxon>Lophotrochozoa</taxon>
        <taxon>Mollusca</taxon>
        <taxon>Gastropoda</taxon>
        <taxon>Caenogastropoda</taxon>
        <taxon>Architaenioglossa</taxon>
        <taxon>Ampullarioidea</taxon>
        <taxon>Ampullariidae</taxon>
        <taxon>Pomacea</taxon>
    </lineage>
</organism>
<evidence type="ECO:0000256" key="1">
    <source>
        <dbReference type="ARBA" id="ARBA00022741"/>
    </source>
</evidence>
<protein>
    <recommendedName>
        <fullName evidence="4">Protein kinase domain-containing protein</fullName>
    </recommendedName>
</protein>
<dbReference type="InterPro" id="IPR001245">
    <property type="entry name" value="Ser-Thr/Tyr_kinase_cat_dom"/>
</dbReference>
<evidence type="ECO:0000256" key="2">
    <source>
        <dbReference type="ARBA" id="ARBA00022840"/>
    </source>
</evidence>
<evidence type="ECO:0000259" key="4">
    <source>
        <dbReference type="PROSITE" id="PS50011"/>
    </source>
</evidence>
<dbReference type="PROSITE" id="PS50011">
    <property type="entry name" value="PROTEIN_KINASE_DOM"/>
    <property type="match status" value="2"/>
</dbReference>
<dbReference type="AlphaFoldDB" id="A0A2T7NJS3"/>
<feature type="compositionally biased region" description="Basic and acidic residues" evidence="3">
    <location>
        <begin position="1136"/>
        <end position="1149"/>
    </location>
</feature>
<dbReference type="Gene3D" id="1.10.510.10">
    <property type="entry name" value="Transferase(Phosphotransferase) domain 1"/>
    <property type="match status" value="2"/>
</dbReference>
<dbReference type="STRING" id="400727.A0A2T7NJS3"/>
<dbReference type="OrthoDB" id="535945at2759"/>
<dbReference type="GO" id="GO:0004672">
    <property type="term" value="F:protein kinase activity"/>
    <property type="evidence" value="ECO:0007669"/>
    <property type="project" value="InterPro"/>
</dbReference>
<dbReference type="InterPro" id="IPR000719">
    <property type="entry name" value="Prot_kinase_dom"/>
</dbReference>
<keyword evidence="6" id="KW-1185">Reference proteome</keyword>
<dbReference type="InterPro" id="IPR011009">
    <property type="entry name" value="Kinase-like_dom_sf"/>
</dbReference>
<feature type="compositionally biased region" description="Basic and acidic residues" evidence="3">
    <location>
        <begin position="1099"/>
        <end position="1109"/>
    </location>
</feature>
<keyword evidence="1" id="KW-0547">Nucleotide-binding</keyword>
<proteinExistence type="predicted"/>
<keyword evidence="2" id="KW-0067">ATP-binding</keyword>
<feature type="domain" description="Protein kinase" evidence="4">
    <location>
        <begin position="332"/>
        <end position="695"/>
    </location>
</feature>
<dbReference type="Proteomes" id="UP000245119">
    <property type="component" value="Linkage Group LG12"/>
</dbReference>
<feature type="region of interest" description="Disordered" evidence="3">
    <location>
        <begin position="1130"/>
        <end position="1149"/>
    </location>
</feature>
<dbReference type="Pfam" id="PF07714">
    <property type="entry name" value="PK_Tyr_Ser-Thr"/>
    <property type="match status" value="2"/>
</dbReference>
<sequence>MSLDGEHLHISNGSSEESSVSSSSTSEETVSSGHVGDRDMTQDSNSHTSDPRDCGLGGTVRHRRPMPPPDTHSIILEIGSTNSTISTLSSLYRPSFPLDRNGFINMATMDIPNEGSAEGVRVKYDLLRPNDTSYEATLLDLLNDLEKDCSAKRRPQIIKLLQVDRLPYFARHKMLREISECLKVDDHAVQKNACSHLEELILQLQRSNDDSVTESMLKAAEMSMTVLRTKRNDDDQVQNLCSLHLMAVAAIFTRCKKPDLERCSSFILSSKDTSKSINGGMKQVVFKSVRHFYERFSDEVEELSSFPLSAHQVARKGWRPVSIELLAILKSLYQAAVVGSGKQKMSHECRSMFDFFLVRGLVVLLNTTNEKLSFSVLDKESVGDSQNEHPERISELITEVIVNCKYGTEYRQRLLREVRGPTFHKVTRVRQTFNILHRTDETHLKDLAHGHIEQSLRGFGFWFDDTRRAKGKDDNCVQEMCNWFTSPCKLSGTKADCTMYVPTINCIMKEDFNIGTCLKKHPVHESAAISMRHKRNLDLLQQLSPKSEHVLKLLAYQYKPFPFYITEAVEEEDRLLSYLRLLRREVRDHGPVPVRWTAPEALFEGRYSPKSATWALGCVMYEIATYGCEPYTSYSSMTTEEILKKDSMKLEPGSIRLFRWPFIHTRLCSLIEKCTSWEPEERPSFEEIKQELSSIQGADSSIELPLEQALAMEARYPTPSNSQLKRGHVPEKGIPVSVQQLIDARKSSDLYKNTRVNDKTIVKEKLCEKFVNCELRLIESSKLPVKCWNDGEQGLVRLTQHDGQHVHEREYQGSWTLKSLAARGDFWSEDDDYDSASGQPLARCLHVVKSVADAMCQLHRQEWLFRDFRVSNILVNYDTGEAVLARIGRMRHLRAAEDSVHEEPFQDSWRRLAPEVLVAHTYSRANDVFMFGTMIWELFHIREESRINPRATDEDMEPCADIPRHEVINYIREGMSLPNHESCPVWLYELILQCRHPNPLQRPTAEQIVETLARNSSDTASIGPLMFKPLASAVPEDALSEETDELPDVPARNRISAYIRRHLPSKKIWTRGTTIRRSYKRTTKKHKEGIDNRTFLNENENHRGSERAANRNITSPLTDHEMPYLSLGQFSKHSRGSLERSRSKEQKALKRSIKFECNHVRFGKKRAK</sequence>
<dbReference type="PANTHER" id="PTHR24418">
    <property type="entry name" value="TYROSINE-PROTEIN KINASE"/>
    <property type="match status" value="1"/>
</dbReference>
<gene>
    <name evidence="5" type="ORF">C0Q70_19579</name>
</gene>
<feature type="compositionally biased region" description="Low complexity" evidence="3">
    <location>
        <begin position="14"/>
        <end position="32"/>
    </location>
</feature>
<evidence type="ECO:0000313" key="6">
    <source>
        <dbReference type="Proteomes" id="UP000245119"/>
    </source>
</evidence>